<keyword evidence="1" id="KW-0732">Signal</keyword>
<dbReference type="Gene3D" id="2.40.370.10">
    <property type="entry name" value="AttH-like domain"/>
    <property type="match status" value="1"/>
</dbReference>
<dbReference type="SUPFAM" id="SSF159245">
    <property type="entry name" value="AttH-like"/>
    <property type="match status" value="1"/>
</dbReference>
<evidence type="ECO:0008006" key="3">
    <source>
        <dbReference type="Google" id="ProtNLM"/>
    </source>
</evidence>
<dbReference type="AlphaFoldDB" id="A0A0H3U9I7"/>
<reference evidence="2" key="1">
    <citation type="submission" date="2013-08" db="EMBL/GenBank/DDBJ databases">
        <title>Comparison of modified E. coli strains.</title>
        <authorList>
            <person name="Juergensen J."/>
            <person name="Bonge A."/>
            <person name="Streit W.R."/>
        </authorList>
    </citation>
    <scope>NUCLEOTIDE SEQUENCE</scope>
</reference>
<evidence type="ECO:0000313" key="2">
    <source>
        <dbReference type="EMBL" id="AIF26433.1"/>
    </source>
</evidence>
<organism evidence="2">
    <name type="scientific">uncultured bacterium fosmid pJB18D1_contig I</name>
    <dbReference type="NCBI Taxonomy" id="1478057"/>
    <lineage>
        <taxon>Bacteria</taxon>
        <taxon>environmental samples</taxon>
    </lineage>
</organism>
<feature type="chain" id="PRO_5005202883" description="AttH domain-containing protein" evidence="1">
    <location>
        <begin position="22"/>
        <end position="345"/>
    </location>
</feature>
<dbReference type="InterPro" id="IPR023374">
    <property type="entry name" value="AttH-like_dom_sf"/>
</dbReference>
<proteinExistence type="predicted"/>
<evidence type="ECO:0000256" key="1">
    <source>
        <dbReference type="SAM" id="SignalP"/>
    </source>
</evidence>
<feature type="signal peptide" evidence="1">
    <location>
        <begin position="1"/>
        <end position="21"/>
    </location>
</feature>
<protein>
    <recommendedName>
        <fullName evidence="3">AttH domain-containing protein</fullName>
    </recommendedName>
</protein>
<dbReference type="EMBL" id="KF540231">
    <property type="protein sequence ID" value="AIF26433.1"/>
    <property type="molecule type" value="Genomic_DNA"/>
</dbReference>
<sequence>MRKYFKTSLFILLLAATFSFAVDVVAPKGSSRGTTVDDFMPHPVSTKEFNETWSYQFVFDNGTRAFVNYAVLYVPGSGTKIGCDMTLWNFKGKTYTVGRQYPPERLKSDKATATLNIKNEYLMEKKPGKGHHVLFSADKDGKFLLDLTFDSAEPGKTLGNGVWNVGSAKMGQYVHIPYGRVSGKIAYNEDTLQVKGYAYMDQIWQTAQATDMATRSINISTNARNPLFAGRISMTSDGKTLGYAIYNGPEGNRVVTPKSIKDGDVNYTGKGFPKGNLNIEWNDDTPTLQFAANKTYQKASILDKIDGWFAKKAFKATAGEVFFYRGRSDGSHGKKIDWCITGAKE</sequence>
<name>A0A0H3U9I7_9BACT</name>
<accession>A0A0H3U9I7</accession>